<gene>
    <name evidence="5" type="ORF">S03H2_23277</name>
</gene>
<sequence length="201" mass="21979">MGDIEFGDLKMPFACVATDIITSEEVVIKQGLVWEGIRASVSIPVILAVARREGRYLVDGALTNPVPVSVLREMGADFIIAGNTMSDRSKSLKPVSKKPNIFSVIMQTIHIVAYQSLKSSLAGADVVIEPQVASIGYFDFHQYAVGIFIHNRSQLLHQLVDTGLVKLIPEHRCLLLAQVLTLVSVASCLQYPTQFRLSEVG</sequence>
<name>X1GQP0_9ZZZZ</name>
<dbReference type="PROSITE" id="PS51635">
    <property type="entry name" value="PNPLA"/>
    <property type="match status" value="1"/>
</dbReference>
<feature type="non-terminal residue" evidence="5">
    <location>
        <position position="201"/>
    </location>
</feature>
<dbReference type="PANTHER" id="PTHR14226">
    <property type="entry name" value="NEUROPATHY TARGET ESTERASE/SWISS CHEESE D.MELANOGASTER"/>
    <property type="match status" value="1"/>
</dbReference>
<dbReference type="EMBL" id="BARU01012692">
    <property type="protein sequence ID" value="GAH43924.1"/>
    <property type="molecule type" value="Genomic_DNA"/>
</dbReference>
<evidence type="ECO:0000259" key="4">
    <source>
        <dbReference type="PROSITE" id="PS51635"/>
    </source>
</evidence>
<proteinExistence type="predicted"/>
<reference evidence="5" key="1">
    <citation type="journal article" date="2014" name="Front. Microbiol.">
        <title>High frequency of phylogenetically diverse reductive dehalogenase-homologous genes in deep subseafloor sedimentary metagenomes.</title>
        <authorList>
            <person name="Kawai M."/>
            <person name="Futagami T."/>
            <person name="Toyoda A."/>
            <person name="Takaki Y."/>
            <person name="Nishi S."/>
            <person name="Hori S."/>
            <person name="Arai W."/>
            <person name="Tsubouchi T."/>
            <person name="Morono Y."/>
            <person name="Uchiyama I."/>
            <person name="Ito T."/>
            <person name="Fujiyama A."/>
            <person name="Inagaki F."/>
            <person name="Takami H."/>
        </authorList>
    </citation>
    <scope>NUCLEOTIDE SEQUENCE</scope>
    <source>
        <strain evidence="5">Expedition CK06-06</strain>
    </source>
</reference>
<accession>X1GQP0</accession>
<dbReference type="InterPro" id="IPR002641">
    <property type="entry name" value="PNPLA_dom"/>
</dbReference>
<evidence type="ECO:0000256" key="1">
    <source>
        <dbReference type="ARBA" id="ARBA00022801"/>
    </source>
</evidence>
<dbReference type="InterPro" id="IPR016035">
    <property type="entry name" value="Acyl_Trfase/lysoPLipase"/>
</dbReference>
<comment type="caution">
    <text evidence="5">The sequence shown here is derived from an EMBL/GenBank/DDBJ whole genome shotgun (WGS) entry which is preliminary data.</text>
</comment>
<evidence type="ECO:0000256" key="3">
    <source>
        <dbReference type="ARBA" id="ARBA00023098"/>
    </source>
</evidence>
<dbReference type="Pfam" id="PF01734">
    <property type="entry name" value="Patatin"/>
    <property type="match status" value="1"/>
</dbReference>
<evidence type="ECO:0000256" key="2">
    <source>
        <dbReference type="ARBA" id="ARBA00022963"/>
    </source>
</evidence>
<dbReference type="AlphaFoldDB" id="X1GQP0"/>
<keyword evidence="1" id="KW-0378">Hydrolase</keyword>
<dbReference type="Gene3D" id="3.40.1090.10">
    <property type="entry name" value="Cytosolic phospholipase A2 catalytic domain"/>
    <property type="match status" value="1"/>
</dbReference>
<organism evidence="5">
    <name type="scientific">marine sediment metagenome</name>
    <dbReference type="NCBI Taxonomy" id="412755"/>
    <lineage>
        <taxon>unclassified sequences</taxon>
        <taxon>metagenomes</taxon>
        <taxon>ecological metagenomes</taxon>
    </lineage>
</organism>
<keyword evidence="3" id="KW-0443">Lipid metabolism</keyword>
<dbReference type="GO" id="GO:0016042">
    <property type="term" value="P:lipid catabolic process"/>
    <property type="evidence" value="ECO:0007669"/>
    <property type="project" value="UniProtKB-KW"/>
</dbReference>
<dbReference type="SUPFAM" id="SSF52151">
    <property type="entry name" value="FabD/lysophospholipase-like"/>
    <property type="match status" value="1"/>
</dbReference>
<keyword evidence="2" id="KW-0442">Lipid degradation</keyword>
<protein>
    <recommendedName>
        <fullName evidence="4">PNPLA domain-containing protein</fullName>
    </recommendedName>
</protein>
<evidence type="ECO:0000313" key="5">
    <source>
        <dbReference type="EMBL" id="GAH43924.1"/>
    </source>
</evidence>
<feature type="domain" description="PNPLA" evidence="4">
    <location>
        <begin position="1"/>
        <end position="72"/>
    </location>
</feature>
<dbReference type="PANTHER" id="PTHR14226:SF76">
    <property type="entry name" value="NTE FAMILY PROTEIN RSSA"/>
    <property type="match status" value="1"/>
</dbReference>
<dbReference type="GO" id="GO:0016787">
    <property type="term" value="F:hydrolase activity"/>
    <property type="evidence" value="ECO:0007669"/>
    <property type="project" value="UniProtKB-KW"/>
</dbReference>
<dbReference type="InterPro" id="IPR050301">
    <property type="entry name" value="NTE"/>
</dbReference>